<dbReference type="AlphaFoldDB" id="A0A369J7S1"/>
<keyword evidence="3" id="KW-1185">Reference proteome</keyword>
<dbReference type="Proteomes" id="UP000076154">
    <property type="component" value="Unassembled WGS sequence"/>
</dbReference>
<dbReference type="OrthoDB" id="3232239at2759"/>
<comment type="caution">
    <text evidence="2">The sequence shown here is derived from an EMBL/GenBank/DDBJ whole genome shotgun (WGS) entry which is preliminary data.</text>
</comment>
<feature type="region of interest" description="Disordered" evidence="1">
    <location>
        <begin position="100"/>
        <end position="131"/>
    </location>
</feature>
<organism evidence="2 3">
    <name type="scientific">Hypsizygus marmoreus</name>
    <name type="common">White beech mushroom</name>
    <name type="synonym">Agaricus marmoreus</name>
    <dbReference type="NCBI Taxonomy" id="39966"/>
    <lineage>
        <taxon>Eukaryota</taxon>
        <taxon>Fungi</taxon>
        <taxon>Dikarya</taxon>
        <taxon>Basidiomycota</taxon>
        <taxon>Agaricomycotina</taxon>
        <taxon>Agaricomycetes</taxon>
        <taxon>Agaricomycetidae</taxon>
        <taxon>Agaricales</taxon>
        <taxon>Tricholomatineae</taxon>
        <taxon>Lyophyllaceae</taxon>
        <taxon>Hypsizygus</taxon>
    </lineage>
</organism>
<evidence type="ECO:0008006" key="4">
    <source>
        <dbReference type="Google" id="ProtNLM"/>
    </source>
</evidence>
<proteinExistence type="predicted"/>
<evidence type="ECO:0000256" key="1">
    <source>
        <dbReference type="SAM" id="MobiDB-lite"/>
    </source>
</evidence>
<evidence type="ECO:0000313" key="3">
    <source>
        <dbReference type="Proteomes" id="UP000076154"/>
    </source>
</evidence>
<accession>A0A369J7S1</accession>
<reference evidence="2" key="1">
    <citation type="submission" date="2018-04" db="EMBL/GenBank/DDBJ databases">
        <title>Whole genome sequencing of Hypsizygus marmoreus.</title>
        <authorList>
            <person name="Choi I.-G."/>
            <person name="Min B."/>
            <person name="Kim J.-G."/>
            <person name="Kim S."/>
            <person name="Oh Y.-L."/>
            <person name="Kong W.-S."/>
            <person name="Park H."/>
            <person name="Jeong J."/>
            <person name="Song E.-S."/>
        </authorList>
    </citation>
    <scope>NUCLEOTIDE SEQUENCE [LARGE SCALE GENOMIC DNA]</scope>
    <source>
        <strain evidence="2">51987-8</strain>
    </source>
</reference>
<protein>
    <recommendedName>
        <fullName evidence="4">F-box domain-containing protein</fullName>
    </recommendedName>
</protein>
<sequence length="489" mass="55058">MERKNETTLTCHEPFRREGWVVLDQRSTSQGLNVMYYSHSASRLSSVCIGDHNLTWRSSNPAISPPVHLNTGYPPLPTTLIVLHVSPHAAFCNRRPAASSAVVDPHGDTKRNMKPLESTSSKSKQSKDRISPRRAFPPELYRLIIEWVNDIRDLYNLALTSRICCAEAERILYRSVDVAQNTRAPVLWATSILNDARKAAAVRALTLRFDLSFLIVPDMLLPSLQLISQALRALRDLRTLVLVGHPLAMMHPIHSWFLDGCTAHLEVFNNSVLPPSAVINFLLRRPKIRQWTQAGICHDCTIEPAILPHLTTLNAHASVITSFMASRPIEQICLRIDGLSSGERERDVINALAPFASTLTRIRIDHVAGTWDALTPKEVMKLLAEATPRLKVLSYTCTAVVKPRAHPLPQRVDDLLTAVSRFWELEVLVLRLKAHGCQLFSGATPVPVDHRFLNEHPSLRRLIIKDPSGRYAYNRHRDGKVEEELDIRL</sequence>
<evidence type="ECO:0000313" key="2">
    <source>
        <dbReference type="EMBL" id="RDB14896.1"/>
    </source>
</evidence>
<name>A0A369J7S1_HYPMA</name>
<gene>
    <name evidence="2" type="ORF">Hypma_016256</name>
</gene>
<dbReference type="EMBL" id="LUEZ02000096">
    <property type="protein sequence ID" value="RDB14896.1"/>
    <property type="molecule type" value="Genomic_DNA"/>
</dbReference>
<dbReference type="InParanoid" id="A0A369J7S1"/>